<evidence type="ECO:0000259" key="4">
    <source>
        <dbReference type="PROSITE" id="PS50089"/>
    </source>
</evidence>
<dbReference type="InterPro" id="IPR008974">
    <property type="entry name" value="TRAF-like"/>
</dbReference>
<accession>A0A9D4QDX8</accession>
<gene>
    <name evidence="5" type="ORF">HPB52_009357</name>
</gene>
<dbReference type="GO" id="GO:0008270">
    <property type="term" value="F:zinc ion binding"/>
    <property type="evidence" value="ECO:0007669"/>
    <property type="project" value="UniProtKB-KW"/>
</dbReference>
<evidence type="ECO:0000256" key="2">
    <source>
        <dbReference type="ARBA" id="ARBA00022833"/>
    </source>
</evidence>
<reference evidence="5" key="1">
    <citation type="journal article" date="2020" name="Cell">
        <title>Large-Scale Comparative Analyses of Tick Genomes Elucidate Their Genetic Diversity and Vector Capacities.</title>
        <authorList>
            <consortium name="Tick Genome and Microbiome Consortium (TIGMIC)"/>
            <person name="Jia N."/>
            <person name="Wang J."/>
            <person name="Shi W."/>
            <person name="Du L."/>
            <person name="Sun Y."/>
            <person name="Zhan W."/>
            <person name="Jiang J.F."/>
            <person name="Wang Q."/>
            <person name="Zhang B."/>
            <person name="Ji P."/>
            <person name="Bell-Sakyi L."/>
            <person name="Cui X.M."/>
            <person name="Yuan T.T."/>
            <person name="Jiang B.G."/>
            <person name="Yang W.F."/>
            <person name="Lam T.T."/>
            <person name="Chang Q.C."/>
            <person name="Ding S.J."/>
            <person name="Wang X.J."/>
            <person name="Zhu J.G."/>
            <person name="Ruan X.D."/>
            <person name="Zhao L."/>
            <person name="Wei J.T."/>
            <person name="Ye R.Z."/>
            <person name="Que T.C."/>
            <person name="Du C.H."/>
            <person name="Zhou Y.H."/>
            <person name="Cheng J.X."/>
            <person name="Dai P.F."/>
            <person name="Guo W.B."/>
            <person name="Han X.H."/>
            <person name="Huang E.J."/>
            <person name="Li L.F."/>
            <person name="Wei W."/>
            <person name="Gao Y.C."/>
            <person name="Liu J.Z."/>
            <person name="Shao H.Z."/>
            <person name="Wang X."/>
            <person name="Wang C.C."/>
            <person name="Yang T.C."/>
            <person name="Huo Q.B."/>
            <person name="Li W."/>
            <person name="Chen H.Y."/>
            <person name="Chen S.E."/>
            <person name="Zhou L.G."/>
            <person name="Ni X.B."/>
            <person name="Tian J.H."/>
            <person name="Sheng Y."/>
            <person name="Liu T."/>
            <person name="Pan Y.S."/>
            <person name="Xia L.Y."/>
            <person name="Li J."/>
            <person name="Zhao F."/>
            <person name="Cao W.C."/>
        </authorList>
    </citation>
    <scope>NUCLEOTIDE SEQUENCE</scope>
    <source>
        <strain evidence="5">Rsan-2018</strain>
    </source>
</reference>
<dbReference type="CDD" id="cd16449">
    <property type="entry name" value="RING-HC"/>
    <property type="match status" value="1"/>
</dbReference>
<organism evidence="5 6">
    <name type="scientific">Rhipicephalus sanguineus</name>
    <name type="common">Brown dog tick</name>
    <name type="synonym">Ixodes sanguineus</name>
    <dbReference type="NCBI Taxonomy" id="34632"/>
    <lineage>
        <taxon>Eukaryota</taxon>
        <taxon>Metazoa</taxon>
        <taxon>Ecdysozoa</taxon>
        <taxon>Arthropoda</taxon>
        <taxon>Chelicerata</taxon>
        <taxon>Arachnida</taxon>
        <taxon>Acari</taxon>
        <taxon>Parasitiformes</taxon>
        <taxon>Ixodida</taxon>
        <taxon>Ixodoidea</taxon>
        <taxon>Ixodidae</taxon>
        <taxon>Rhipicephalinae</taxon>
        <taxon>Rhipicephalus</taxon>
        <taxon>Rhipicephalus</taxon>
    </lineage>
</organism>
<proteinExistence type="predicted"/>
<dbReference type="InterPro" id="IPR013083">
    <property type="entry name" value="Znf_RING/FYVE/PHD"/>
</dbReference>
<dbReference type="SUPFAM" id="SSF49599">
    <property type="entry name" value="TRAF domain-like"/>
    <property type="match status" value="1"/>
</dbReference>
<evidence type="ECO:0000256" key="3">
    <source>
        <dbReference type="PROSITE-ProRule" id="PRU00175"/>
    </source>
</evidence>
<dbReference type="GO" id="GO:0043122">
    <property type="term" value="P:regulation of canonical NF-kappaB signal transduction"/>
    <property type="evidence" value="ECO:0007669"/>
    <property type="project" value="TreeGrafter"/>
</dbReference>
<dbReference type="Gene3D" id="2.60.210.10">
    <property type="entry name" value="Apoptosis, Tumor Necrosis Factor Receptor Associated Protein 2, Chain A"/>
    <property type="match status" value="1"/>
</dbReference>
<name>A0A9D4QDX8_RHISA</name>
<keyword evidence="6" id="KW-1185">Reference proteome</keyword>
<evidence type="ECO:0000313" key="5">
    <source>
        <dbReference type="EMBL" id="KAH7976161.1"/>
    </source>
</evidence>
<feature type="domain" description="RING-type" evidence="4">
    <location>
        <begin position="32"/>
        <end position="68"/>
    </location>
</feature>
<keyword evidence="1 3" id="KW-0863">Zinc-finger</keyword>
<dbReference type="PANTHER" id="PTHR10131:SF138">
    <property type="entry name" value="RE66324P"/>
    <property type="match status" value="1"/>
</dbReference>
<dbReference type="PANTHER" id="PTHR10131">
    <property type="entry name" value="TNF RECEPTOR ASSOCIATED FACTOR"/>
    <property type="match status" value="1"/>
</dbReference>
<evidence type="ECO:0000313" key="6">
    <source>
        <dbReference type="Proteomes" id="UP000821837"/>
    </source>
</evidence>
<dbReference type="GO" id="GO:0005164">
    <property type="term" value="F:tumor necrosis factor receptor binding"/>
    <property type="evidence" value="ECO:0007669"/>
    <property type="project" value="TreeGrafter"/>
</dbReference>
<dbReference type="Proteomes" id="UP000821837">
    <property type="component" value="Chromosome 10"/>
</dbReference>
<keyword evidence="1 3" id="KW-0479">Metal-binding</keyword>
<dbReference type="InterPro" id="IPR049342">
    <property type="entry name" value="TRAF1-6_MATH_dom"/>
</dbReference>
<comment type="caution">
    <text evidence="5">The sequence shown here is derived from an EMBL/GenBank/DDBJ whole genome shotgun (WGS) entry which is preliminary data.</text>
</comment>
<dbReference type="VEuPathDB" id="VectorBase:RSAN_031786"/>
<dbReference type="AlphaFoldDB" id="A0A9D4QDX8"/>
<keyword evidence="2" id="KW-0862">Zinc</keyword>
<dbReference type="GO" id="GO:0009898">
    <property type="term" value="C:cytoplasmic side of plasma membrane"/>
    <property type="evidence" value="ECO:0007669"/>
    <property type="project" value="TreeGrafter"/>
</dbReference>
<dbReference type="Pfam" id="PF21355">
    <property type="entry name" value="TRAF-mep_MATH"/>
    <property type="match status" value="1"/>
</dbReference>
<dbReference type="EMBL" id="JABSTV010001246">
    <property type="protein sequence ID" value="KAH7976161.1"/>
    <property type="molecule type" value="Genomic_DNA"/>
</dbReference>
<dbReference type="PROSITE" id="PS50089">
    <property type="entry name" value="ZF_RING_2"/>
    <property type="match status" value="1"/>
</dbReference>
<dbReference type="SUPFAM" id="SSF57850">
    <property type="entry name" value="RING/U-box"/>
    <property type="match status" value="1"/>
</dbReference>
<evidence type="ECO:0000256" key="1">
    <source>
        <dbReference type="ARBA" id="ARBA00022771"/>
    </source>
</evidence>
<dbReference type="InterPro" id="IPR001841">
    <property type="entry name" value="Znf_RING"/>
</dbReference>
<reference evidence="5" key="2">
    <citation type="submission" date="2021-09" db="EMBL/GenBank/DDBJ databases">
        <authorList>
            <person name="Jia N."/>
            <person name="Wang J."/>
            <person name="Shi W."/>
            <person name="Du L."/>
            <person name="Sun Y."/>
            <person name="Zhan W."/>
            <person name="Jiang J."/>
            <person name="Wang Q."/>
            <person name="Zhang B."/>
            <person name="Ji P."/>
            <person name="Sakyi L.B."/>
            <person name="Cui X."/>
            <person name="Yuan T."/>
            <person name="Jiang B."/>
            <person name="Yang W."/>
            <person name="Lam T.T.-Y."/>
            <person name="Chang Q."/>
            <person name="Ding S."/>
            <person name="Wang X."/>
            <person name="Zhu J."/>
            <person name="Ruan X."/>
            <person name="Zhao L."/>
            <person name="Wei J."/>
            <person name="Que T."/>
            <person name="Du C."/>
            <person name="Cheng J."/>
            <person name="Dai P."/>
            <person name="Han X."/>
            <person name="Huang E."/>
            <person name="Gao Y."/>
            <person name="Liu J."/>
            <person name="Shao H."/>
            <person name="Ye R."/>
            <person name="Li L."/>
            <person name="Wei W."/>
            <person name="Wang X."/>
            <person name="Wang C."/>
            <person name="Huo Q."/>
            <person name="Li W."/>
            <person name="Guo W."/>
            <person name="Chen H."/>
            <person name="Chen S."/>
            <person name="Zhou L."/>
            <person name="Zhou L."/>
            <person name="Ni X."/>
            <person name="Tian J."/>
            <person name="Zhou Y."/>
            <person name="Sheng Y."/>
            <person name="Liu T."/>
            <person name="Pan Y."/>
            <person name="Xia L."/>
            <person name="Li J."/>
            <person name="Zhao F."/>
            <person name="Cao W."/>
        </authorList>
    </citation>
    <scope>NUCLEOTIDE SEQUENCE</scope>
    <source>
        <strain evidence="5">Rsan-2018</strain>
        <tissue evidence="5">Larvae</tissue>
    </source>
</reference>
<protein>
    <recommendedName>
        <fullName evidence="4">RING-type domain-containing protein</fullName>
    </recommendedName>
</protein>
<sequence>MATREYTLTGFSDFLEQRRVAFVEPLPSTRVCAVCGVVPCRSLMLPCGHALCRLCRSQIAEQEGCPLDGSKFDDADLLLEVFREADLEQHRVLCIAGGQKCGFSGKLRDLRRHLAECGGGEVLCGNCRRSVVRSGAVAHYRHCRREFYASPQTTNHASGSKTVADELVDVKNELEALWNQISSESTSREVVVNGANTLLDRIAWMRNNALCAADVRHGACGDREGVAPRSTAKPPIAPGPYRAADRPGVYIVTCQFLDVYSGYNAMKQSDGKRSMLTGAYTLAGYKFKLACELFRNEESEICARFAFILRHGDWDDHVDWPFRKKVTLTVAHPRYEDKDINMPISVDHYHVAKKPDPAVPNSSSWTEELFWKDIDEHGYIGNKALYVNVQFE</sequence>
<dbReference type="Gene3D" id="3.30.40.10">
    <property type="entry name" value="Zinc/RING finger domain, C3HC4 (zinc finger)"/>
    <property type="match status" value="1"/>
</dbReference>